<proteinExistence type="predicted"/>
<keyword evidence="2" id="KW-0472">Membrane</keyword>
<dbReference type="AlphaFoldDB" id="A0A840I070"/>
<keyword evidence="2" id="KW-1133">Transmembrane helix</keyword>
<gene>
    <name evidence="3" type="ORF">GGQ59_000181</name>
</gene>
<evidence type="ECO:0000256" key="2">
    <source>
        <dbReference type="SAM" id="Phobius"/>
    </source>
</evidence>
<keyword evidence="4" id="KW-1185">Reference proteome</keyword>
<sequence>MNAGIILYDAHNGWRMIAVRTDAIVIALIVGLSTSGCVATAFVLDAGINTVVAPFSAARAESLQDEMDLICDVFTNVSLAEIDHSRGAALYGRNGWCSGACVRALQGGYAFVDVFDLARAPGEQRNLALERPENVRRYTLSNVECSGGTSPDCIVGEDVDEVVGAYEPIYFSAEWPTARHGGLGEHISRRHVGVFDPALRIDARQIRGRFEGIRDRATGELRATGHLYLQRTVPGSRFPADDSAETVRSCSVEGENTDL</sequence>
<feature type="region of interest" description="Disordered" evidence="1">
    <location>
        <begin position="238"/>
        <end position="259"/>
    </location>
</feature>
<accession>A0A840I070</accession>
<name>A0A840I070_9PROT</name>
<reference evidence="3 4" key="1">
    <citation type="submission" date="2020-08" db="EMBL/GenBank/DDBJ databases">
        <title>Genomic Encyclopedia of Type Strains, Phase IV (KMG-IV): sequencing the most valuable type-strain genomes for metagenomic binning, comparative biology and taxonomic classification.</title>
        <authorList>
            <person name="Goeker M."/>
        </authorList>
    </citation>
    <scope>NUCLEOTIDE SEQUENCE [LARGE SCALE GENOMIC DNA]</scope>
    <source>
        <strain evidence="3 4">DSM 102850</strain>
    </source>
</reference>
<comment type="caution">
    <text evidence="3">The sequence shown here is derived from an EMBL/GenBank/DDBJ whole genome shotgun (WGS) entry which is preliminary data.</text>
</comment>
<keyword evidence="2" id="KW-0812">Transmembrane</keyword>
<feature type="transmembrane region" description="Helical" evidence="2">
    <location>
        <begin position="23"/>
        <end position="44"/>
    </location>
</feature>
<dbReference type="EMBL" id="JACHOB010000001">
    <property type="protein sequence ID" value="MBB4657681.1"/>
    <property type="molecule type" value="Genomic_DNA"/>
</dbReference>
<organism evidence="3 4">
    <name type="scientific">Parvularcula dongshanensis</name>
    <dbReference type="NCBI Taxonomy" id="1173995"/>
    <lineage>
        <taxon>Bacteria</taxon>
        <taxon>Pseudomonadati</taxon>
        <taxon>Pseudomonadota</taxon>
        <taxon>Alphaproteobacteria</taxon>
        <taxon>Parvularculales</taxon>
        <taxon>Parvularculaceae</taxon>
        <taxon>Parvularcula</taxon>
    </lineage>
</organism>
<protein>
    <submittedName>
        <fullName evidence="3">Uncharacterized protein</fullName>
    </submittedName>
</protein>
<evidence type="ECO:0000313" key="3">
    <source>
        <dbReference type="EMBL" id="MBB4657681.1"/>
    </source>
</evidence>
<evidence type="ECO:0000256" key="1">
    <source>
        <dbReference type="SAM" id="MobiDB-lite"/>
    </source>
</evidence>
<evidence type="ECO:0000313" key="4">
    <source>
        <dbReference type="Proteomes" id="UP000563524"/>
    </source>
</evidence>
<dbReference type="Proteomes" id="UP000563524">
    <property type="component" value="Unassembled WGS sequence"/>
</dbReference>